<accession>A0A7W9L3F8</accession>
<dbReference type="InterPro" id="IPR025196">
    <property type="entry name" value="DUF4126"/>
</dbReference>
<keyword evidence="1" id="KW-1133">Transmembrane helix</keyword>
<proteinExistence type="predicted"/>
<feature type="transmembrane region" description="Helical" evidence="1">
    <location>
        <begin position="73"/>
        <end position="91"/>
    </location>
</feature>
<name>A0A7W9L3F8_9HYPH</name>
<protein>
    <submittedName>
        <fullName evidence="3">Putative membrane protein</fullName>
    </submittedName>
</protein>
<reference evidence="3 4" key="1">
    <citation type="submission" date="2020-08" db="EMBL/GenBank/DDBJ databases">
        <title>Genomic Encyclopedia of Type Strains, Phase IV (KMG-IV): sequencing the most valuable type-strain genomes for metagenomic binning, comparative biology and taxonomic classification.</title>
        <authorList>
            <person name="Goeker M."/>
        </authorList>
    </citation>
    <scope>NUCLEOTIDE SEQUENCE [LARGE SCALE GENOMIC DNA]</scope>
    <source>
        <strain evidence="3 4">DSM 16268</strain>
    </source>
</reference>
<organism evidence="3 4">
    <name type="scientific">Prosthecomicrobium pneumaticum</name>
    <dbReference type="NCBI Taxonomy" id="81895"/>
    <lineage>
        <taxon>Bacteria</taxon>
        <taxon>Pseudomonadati</taxon>
        <taxon>Pseudomonadota</taxon>
        <taxon>Alphaproteobacteria</taxon>
        <taxon>Hyphomicrobiales</taxon>
        <taxon>Kaistiaceae</taxon>
        <taxon>Prosthecomicrobium</taxon>
    </lineage>
</organism>
<dbReference type="Proteomes" id="UP000523821">
    <property type="component" value="Unassembled WGS sequence"/>
</dbReference>
<dbReference type="EMBL" id="JACHOO010000008">
    <property type="protein sequence ID" value="MBB5754464.1"/>
    <property type="molecule type" value="Genomic_DNA"/>
</dbReference>
<feature type="transmembrane region" description="Helical" evidence="1">
    <location>
        <begin position="140"/>
        <end position="160"/>
    </location>
</feature>
<keyword evidence="1" id="KW-0472">Membrane</keyword>
<dbReference type="Pfam" id="PF13548">
    <property type="entry name" value="DUF4126"/>
    <property type="match status" value="1"/>
</dbReference>
<evidence type="ECO:0000313" key="4">
    <source>
        <dbReference type="Proteomes" id="UP000523821"/>
    </source>
</evidence>
<keyword evidence="1" id="KW-0812">Transmembrane</keyword>
<gene>
    <name evidence="3" type="ORF">GGQ63_003550</name>
</gene>
<feature type="domain" description="DUF4126" evidence="2">
    <location>
        <begin position="3"/>
        <end position="153"/>
    </location>
</feature>
<comment type="caution">
    <text evidence="3">The sequence shown here is derived from an EMBL/GenBank/DDBJ whole genome shotgun (WGS) entry which is preliminary data.</text>
</comment>
<sequence>MTILLALLIGVVAGLRAMTAPAAVALAAYLGWIDLSGGWLAFLGSLWAVLILAVLALVELVTDQLPSTPSRKVPVQFGARIVMGALTGYALGFAGGAALIGLVAGIVGAVIGTLGGYEARKRLVAATGGRDLPIALLEDAIAVGGALLIVAAAASGGAPLPPAV</sequence>
<evidence type="ECO:0000259" key="2">
    <source>
        <dbReference type="Pfam" id="PF13548"/>
    </source>
</evidence>
<dbReference type="RefSeq" id="WP_183857903.1">
    <property type="nucleotide sequence ID" value="NZ_JACHOO010000008.1"/>
</dbReference>
<dbReference type="AlphaFoldDB" id="A0A7W9L3F8"/>
<feature type="transmembrane region" description="Helical" evidence="1">
    <location>
        <begin position="37"/>
        <end position="61"/>
    </location>
</feature>
<evidence type="ECO:0000313" key="3">
    <source>
        <dbReference type="EMBL" id="MBB5754464.1"/>
    </source>
</evidence>
<feature type="transmembrane region" description="Helical" evidence="1">
    <location>
        <begin position="97"/>
        <end position="119"/>
    </location>
</feature>
<keyword evidence="4" id="KW-1185">Reference proteome</keyword>
<evidence type="ECO:0000256" key="1">
    <source>
        <dbReference type="SAM" id="Phobius"/>
    </source>
</evidence>